<accession>A0AAX4IV86</accession>
<organism evidence="2 3">
    <name type="scientific">Colletotrichum destructivum</name>
    <dbReference type="NCBI Taxonomy" id="34406"/>
    <lineage>
        <taxon>Eukaryota</taxon>
        <taxon>Fungi</taxon>
        <taxon>Dikarya</taxon>
        <taxon>Ascomycota</taxon>
        <taxon>Pezizomycotina</taxon>
        <taxon>Sordariomycetes</taxon>
        <taxon>Hypocreomycetidae</taxon>
        <taxon>Glomerellales</taxon>
        <taxon>Glomerellaceae</taxon>
        <taxon>Colletotrichum</taxon>
        <taxon>Colletotrichum destructivum species complex</taxon>
    </lineage>
</organism>
<name>A0AAX4IV86_9PEZI</name>
<evidence type="ECO:0008006" key="4">
    <source>
        <dbReference type="Google" id="ProtNLM"/>
    </source>
</evidence>
<dbReference type="AlphaFoldDB" id="A0AAX4IV86"/>
<reference evidence="3" key="1">
    <citation type="journal article" date="2023" name="bioRxiv">
        <title>Complete genome of the Medicago anthracnose fungus, Colletotrichum destructivum, reveals a mini-chromosome-like region within a core chromosome.</title>
        <authorList>
            <person name="Lapalu N."/>
            <person name="Simon A."/>
            <person name="Lu A."/>
            <person name="Plaumann P.-L."/>
            <person name="Amselem J."/>
            <person name="Pigne S."/>
            <person name="Auger A."/>
            <person name="Koch C."/>
            <person name="Dallery J.-F."/>
            <person name="O'Connell R.J."/>
        </authorList>
    </citation>
    <scope>NUCLEOTIDE SEQUENCE [LARGE SCALE GENOMIC DNA]</scope>
    <source>
        <strain evidence="3">CBS 520.97</strain>
    </source>
</reference>
<dbReference type="KEGG" id="cdet:87948630"/>
<gene>
    <name evidence="2" type="ORF">CDEST_12130</name>
</gene>
<evidence type="ECO:0000313" key="3">
    <source>
        <dbReference type="Proteomes" id="UP001322277"/>
    </source>
</evidence>
<sequence>MEMRSIHARDLQAWGLNICSMIRPHGHQSLSRLWEYRVTVFNVVGIVQTLSCGAIDFLDLSQQVLFLSQKGQATSERTLLQFLLDHGCDLNALDEKGQNVIYNNTNTSSLGRQGGGKQPQQRRTKSIPPGAGEEISSWGNEDFADLLARNGADITFPIPHGRHRDYLLQKLANWEDGNDGAMKA</sequence>
<evidence type="ECO:0000313" key="2">
    <source>
        <dbReference type="EMBL" id="WQF87116.1"/>
    </source>
</evidence>
<evidence type="ECO:0000256" key="1">
    <source>
        <dbReference type="SAM" id="MobiDB-lite"/>
    </source>
</evidence>
<dbReference type="EMBL" id="CP137312">
    <property type="protein sequence ID" value="WQF87116.1"/>
    <property type="molecule type" value="Genomic_DNA"/>
</dbReference>
<dbReference type="RefSeq" id="XP_062784337.1">
    <property type="nucleotide sequence ID" value="XM_062928286.1"/>
</dbReference>
<dbReference type="GeneID" id="87948630"/>
<dbReference type="Proteomes" id="UP001322277">
    <property type="component" value="Chromosome 8"/>
</dbReference>
<protein>
    <recommendedName>
        <fullName evidence="4">Ankyrin repeat protein</fullName>
    </recommendedName>
</protein>
<proteinExistence type="predicted"/>
<keyword evidence="3" id="KW-1185">Reference proteome</keyword>
<feature type="region of interest" description="Disordered" evidence="1">
    <location>
        <begin position="104"/>
        <end position="134"/>
    </location>
</feature>